<accession>A0A0B6AME5</accession>
<proteinExistence type="predicted"/>
<dbReference type="RefSeq" id="WP_034653136.1">
    <property type="nucleotide sequence ID" value="NZ_BCVB01000002.1"/>
</dbReference>
<dbReference type="GeneID" id="93641976"/>
<dbReference type="Proteomes" id="UP000031829">
    <property type="component" value="Chromosome"/>
</dbReference>
<dbReference type="AlphaFoldDB" id="A0A0B6AME5"/>
<evidence type="ECO:0000313" key="1">
    <source>
        <dbReference type="EMBL" id="AJI24686.1"/>
    </source>
</evidence>
<dbReference type="EMBL" id="CP009920">
    <property type="protein sequence ID" value="AJI24686.1"/>
    <property type="molecule type" value="Genomic_DNA"/>
</dbReference>
<sequence>MLNVLFICLVSCFIIYIGKRVWKKGNTSFIAGYGKIFTPKDEKQLAKGIGLIIMLFGFESIIFPILSLFFEGIGFYYGLLVVLNFFAIFGLMIKDQVQGKV</sequence>
<evidence type="ECO:0000313" key="2">
    <source>
        <dbReference type="Proteomes" id="UP000031829"/>
    </source>
</evidence>
<dbReference type="HOGENOM" id="CLU_179797_0_0_9"/>
<gene>
    <name evidence="1" type="ORF">BG04_3939</name>
</gene>
<name>A0A0B6AME5_PRIM2</name>
<reference evidence="1 2" key="1">
    <citation type="journal article" date="2015" name="Genome Announc.">
        <title>Complete genome sequences for 35 biothreat assay-relevant bacillus species.</title>
        <authorList>
            <person name="Johnson S.L."/>
            <person name="Daligault H.E."/>
            <person name="Davenport K.W."/>
            <person name="Jaissle J."/>
            <person name="Frey K.G."/>
            <person name="Ladner J.T."/>
            <person name="Broomall S.M."/>
            <person name="Bishop-Lilly K.A."/>
            <person name="Bruce D.C."/>
            <person name="Gibbons H.S."/>
            <person name="Coyne S.R."/>
            <person name="Lo C.C."/>
            <person name="Meincke L."/>
            <person name="Munk A.C."/>
            <person name="Koroleva G.I."/>
            <person name="Rosenzweig C.N."/>
            <person name="Palacios G.F."/>
            <person name="Redden C.L."/>
            <person name="Minogue T.D."/>
            <person name="Chain P.S."/>
        </authorList>
    </citation>
    <scope>NUCLEOTIDE SEQUENCE [LARGE SCALE GENOMIC DNA]</scope>
    <source>
        <strain evidence="2">ATCC 14581 / DSM 32 / JCM 2506 / NBRC 15308 / NCIMB 9376 / NCTC 10342 / NRRL B-14308 / VKM B-512</strain>
    </source>
</reference>
<organism evidence="1 2">
    <name type="scientific">Priestia megaterium (strain ATCC 14581 / DSM 32 / CCUG 1817 / JCM 2506 / NBRC 15308 / NCIMB 9376 / NCTC 10342 / NRRL B-14308 / VKM B-512 / Ford 19)</name>
    <name type="common">Bacillus megaterium</name>
    <dbReference type="NCBI Taxonomy" id="1348623"/>
    <lineage>
        <taxon>Bacteria</taxon>
        <taxon>Bacillati</taxon>
        <taxon>Bacillota</taxon>
        <taxon>Bacilli</taxon>
        <taxon>Bacillales</taxon>
        <taxon>Bacillaceae</taxon>
        <taxon>Priestia</taxon>
    </lineage>
</organism>
<protein>
    <submittedName>
        <fullName evidence="1">Putative membrane protein</fullName>
    </submittedName>
</protein>
<dbReference type="KEGG" id="bmeg:BG04_3939"/>